<accession>A0AAP0BD83</accession>
<evidence type="ECO:0000313" key="2">
    <source>
        <dbReference type="Proteomes" id="UP001418222"/>
    </source>
</evidence>
<organism evidence="1 2">
    <name type="scientific">Platanthera zijinensis</name>
    <dbReference type="NCBI Taxonomy" id="2320716"/>
    <lineage>
        <taxon>Eukaryota</taxon>
        <taxon>Viridiplantae</taxon>
        <taxon>Streptophyta</taxon>
        <taxon>Embryophyta</taxon>
        <taxon>Tracheophyta</taxon>
        <taxon>Spermatophyta</taxon>
        <taxon>Magnoliopsida</taxon>
        <taxon>Liliopsida</taxon>
        <taxon>Asparagales</taxon>
        <taxon>Orchidaceae</taxon>
        <taxon>Orchidoideae</taxon>
        <taxon>Orchideae</taxon>
        <taxon>Orchidinae</taxon>
        <taxon>Platanthera</taxon>
    </lineage>
</organism>
<dbReference type="EMBL" id="JBBWWQ010000011">
    <property type="protein sequence ID" value="KAK8936126.1"/>
    <property type="molecule type" value="Genomic_DNA"/>
</dbReference>
<keyword evidence="2" id="KW-1185">Reference proteome</keyword>
<sequence>MKSVKLGFFVSQSAPLSTSLPLSLMGGVVLQQAASLLAFLAVISAVCNFQPCAARPTLLISKEDTGAGLNVVIVLQTERKLEVSPATASPSAITLEGLYRPLLVNLLPRGRIPSSGPSRGTDGQNY</sequence>
<comment type="caution">
    <text evidence="1">The sequence shown here is derived from an EMBL/GenBank/DDBJ whole genome shotgun (WGS) entry which is preliminary data.</text>
</comment>
<reference evidence="1 2" key="1">
    <citation type="journal article" date="2022" name="Nat. Plants">
        <title>Genomes of leafy and leafless Platanthera orchids illuminate the evolution of mycoheterotrophy.</title>
        <authorList>
            <person name="Li M.H."/>
            <person name="Liu K.W."/>
            <person name="Li Z."/>
            <person name="Lu H.C."/>
            <person name="Ye Q.L."/>
            <person name="Zhang D."/>
            <person name="Wang J.Y."/>
            <person name="Li Y.F."/>
            <person name="Zhong Z.M."/>
            <person name="Liu X."/>
            <person name="Yu X."/>
            <person name="Liu D.K."/>
            <person name="Tu X.D."/>
            <person name="Liu B."/>
            <person name="Hao Y."/>
            <person name="Liao X.Y."/>
            <person name="Jiang Y.T."/>
            <person name="Sun W.H."/>
            <person name="Chen J."/>
            <person name="Chen Y.Q."/>
            <person name="Ai Y."/>
            <person name="Zhai J.W."/>
            <person name="Wu S.S."/>
            <person name="Zhou Z."/>
            <person name="Hsiao Y.Y."/>
            <person name="Wu W.L."/>
            <person name="Chen Y.Y."/>
            <person name="Lin Y.F."/>
            <person name="Hsu J.L."/>
            <person name="Li C.Y."/>
            <person name="Wang Z.W."/>
            <person name="Zhao X."/>
            <person name="Zhong W.Y."/>
            <person name="Ma X.K."/>
            <person name="Ma L."/>
            <person name="Huang J."/>
            <person name="Chen G.Z."/>
            <person name="Huang M.Z."/>
            <person name="Huang L."/>
            <person name="Peng D.H."/>
            <person name="Luo Y.B."/>
            <person name="Zou S.Q."/>
            <person name="Chen S.P."/>
            <person name="Lan S."/>
            <person name="Tsai W.C."/>
            <person name="Van de Peer Y."/>
            <person name="Liu Z.J."/>
        </authorList>
    </citation>
    <scope>NUCLEOTIDE SEQUENCE [LARGE SCALE GENOMIC DNA]</scope>
    <source>
        <strain evidence="1">Lor287</strain>
    </source>
</reference>
<protein>
    <submittedName>
        <fullName evidence="1">Uncharacterized protein</fullName>
    </submittedName>
</protein>
<gene>
    <name evidence="1" type="ORF">KSP39_PZI013876</name>
</gene>
<name>A0AAP0BD83_9ASPA</name>
<evidence type="ECO:0000313" key="1">
    <source>
        <dbReference type="EMBL" id="KAK8936126.1"/>
    </source>
</evidence>
<proteinExistence type="predicted"/>
<dbReference type="Proteomes" id="UP001418222">
    <property type="component" value="Unassembled WGS sequence"/>
</dbReference>
<dbReference type="AlphaFoldDB" id="A0AAP0BD83"/>